<reference evidence="4 5" key="1">
    <citation type="submission" date="2019-08" db="EMBL/GenBank/DDBJ databases">
        <title>Formosa sediminis sp. nov., isolated from marine sediment.</title>
        <authorList>
            <person name="Cao W.R."/>
        </authorList>
    </citation>
    <scope>NUCLEOTIDE SEQUENCE [LARGE SCALE GENOMIC DNA]</scope>
    <source>
        <strain evidence="4 5">1494</strain>
    </source>
</reference>
<keyword evidence="1" id="KW-0175">Coiled coil</keyword>
<dbReference type="Proteomes" id="UP000324550">
    <property type="component" value="Unassembled WGS sequence"/>
</dbReference>
<keyword evidence="2" id="KW-0812">Transmembrane</keyword>
<keyword evidence="2" id="KW-1133">Transmembrane helix</keyword>
<proteinExistence type="predicted"/>
<dbReference type="RefSeq" id="WP_148454384.1">
    <property type="nucleotide sequence ID" value="NZ_VSFC01000030.1"/>
</dbReference>
<protein>
    <submittedName>
        <fullName evidence="4">LytTR family transcriptional regulator</fullName>
    </submittedName>
</protein>
<gene>
    <name evidence="4" type="ORF">FVF61_06035</name>
</gene>
<dbReference type="InterPro" id="IPR046947">
    <property type="entry name" value="LytR-like"/>
</dbReference>
<evidence type="ECO:0000313" key="4">
    <source>
        <dbReference type="EMBL" id="TYA56692.1"/>
    </source>
</evidence>
<evidence type="ECO:0000259" key="3">
    <source>
        <dbReference type="PROSITE" id="PS50930"/>
    </source>
</evidence>
<dbReference type="PANTHER" id="PTHR37299">
    <property type="entry name" value="TRANSCRIPTIONAL REGULATOR-RELATED"/>
    <property type="match status" value="1"/>
</dbReference>
<dbReference type="SUPFAM" id="SSF48452">
    <property type="entry name" value="TPR-like"/>
    <property type="match status" value="1"/>
</dbReference>
<feature type="domain" description="HTH LytTR-type" evidence="3">
    <location>
        <begin position="365"/>
        <end position="456"/>
    </location>
</feature>
<sequence>MNKTTLLQVLSFLIFIFNFSGYAQSELLNDKEIIRLTNLLKKHAKNQDSVTYYANKLLKYSEENNLDYWRYSAYVALGNAQRTSNNTIESNNYYYKALHIAEQLSDSQSQYMVMNNIALNHKSLMQFDSAYYYFKKLDTYHSNQLEVLPASMAKMNIGLSFLQFQKLDSAAYYLNKSYTGFKEINNKRFIAQNLYLFAELQFQKKDNNKAISYADSSLNIAKENKLDMLLPSNYILLSRIYSSQGDEELANKYANLARESKPRVMDFSKSGISVLNENIKIKKAKEYESRLNEVEDSNLFLRSNLFIAILIILILSVIVYRFFKKHKDTENDVKEIQQKLEKIKESKLEDVTKEDKVIHLKSKASINSSNILYIKSDGHYVEYYLDAKRNPEIDRNTMIEVEKSLPSNSFIRIHKSYIVNINRIKIINSNKVMLDNGEWINLSRVYKQDLKDILNKE</sequence>
<dbReference type="Pfam" id="PF04397">
    <property type="entry name" value="LytTR"/>
    <property type="match status" value="1"/>
</dbReference>
<evidence type="ECO:0000256" key="1">
    <source>
        <dbReference type="SAM" id="Coils"/>
    </source>
</evidence>
<dbReference type="AlphaFoldDB" id="A0A5D0GGC0"/>
<keyword evidence="2" id="KW-0472">Membrane</keyword>
<dbReference type="Gene3D" id="1.25.40.10">
    <property type="entry name" value="Tetratricopeptide repeat domain"/>
    <property type="match status" value="2"/>
</dbReference>
<dbReference type="GO" id="GO:0003677">
    <property type="term" value="F:DNA binding"/>
    <property type="evidence" value="ECO:0007669"/>
    <property type="project" value="InterPro"/>
</dbReference>
<keyword evidence="5" id="KW-1185">Reference proteome</keyword>
<dbReference type="SMART" id="SM00850">
    <property type="entry name" value="LytTR"/>
    <property type="match status" value="1"/>
</dbReference>
<name>A0A5D0GGC0_9FLAO</name>
<accession>A0A5D0GGC0</accession>
<evidence type="ECO:0000256" key="2">
    <source>
        <dbReference type="SAM" id="Phobius"/>
    </source>
</evidence>
<dbReference type="GO" id="GO:0000156">
    <property type="term" value="F:phosphorelay response regulator activity"/>
    <property type="evidence" value="ECO:0007669"/>
    <property type="project" value="InterPro"/>
</dbReference>
<dbReference type="InterPro" id="IPR011990">
    <property type="entry name" value="TPR-like_helical_dom_sf"/>
</dbReference>
<dbReference type="InterPro" id="IPR007492">
    <property type="entry name" value="LytTR_DNA-bd_dom"/>
</dbReference>
<feature type="coiled-coil region" evidence="1">
    <location>
        <begin position="284"/>
        <end position="346"/>
    </location>
</feature>
<organism evidence="4 5">
    <name type="scientific">Formosa maritima</name>
    <dbReference type="NCBI Taxonomy" id="2592046"/>
    <lineage>
        <taxon>Bacteria</taxon>
        <taxon>Pseudomonadati</taxon>
        <taxon>Bacteroidota</taxon>
        <taxon>Flavobacteriia</taxon>
        <taxon>Flavobacteriales</taxon>
        <taxon>Flavobacteriaceae</taxon>
        <taxon>Formosa</taxon>
    </lineage>
</organism>
<dbReference type="Gene3D" id="2.40.50.1020">
    <property type="entry name" value="LytTr DNA-binding domain"/>
    <property type="match status" value="1"/>
</dbReference>
<feature type="transmembrane region" description="Helical" evidence="2">
    <location>
        <begin position="305"/>
        <end position="323"/>
    </location>
</feature>
<dbReference type="EMBL" id="VSFC01000030">
    <property type="protein sequence ID" value="TYA56692.1"/>
    <property type="molecule type" value="Genomic_DNA"/>
</dbReference>
<comment type="caution">
    <text evidence="4">The sequence shown here is derived from an EMBL/GenBank/DDBJ whole genome shotgun (WGS) entry which is preliminary data.</text>
</comment>
<dbReference type="PROSITE" id="PS50930">
    <property type="entry name" value="HTH_LYTTR"/>
    <property type="match status" value="1"/>
</dbReference>
<dbReference type="PANTHER" id="PTHR37299:SF1">
    <property type="entry name" value="STAGE 0 SPORULATION PROTEIN A HOMOLOG"/>
    <property type="match status" value="1"/>
</dbReference>
<evidence type="ECO:0000313" key="5">
    <source>
        <dbReference type="Proteomes" id="UP000324550"/>
    </source>
</evidence>
<dbReference type="OrthoDB" id="2962330at2"/>